<dbReference type="Proteomes" id="UP000228535">
    <property type="component" value="Unassembled WGS sequence"/>
</dbReference>
<dbReference type="InterPro" id="IPR042092">
    <property type="entry name" value="PsdUridine_s_RsuA/RluB/E/F_cat"/>
</dbReference>
<dbReference type="InterPro" id="IPR000748">
    <property type="entry name" value="PsdUridine_synth_RsuA/RluB/E/F"/>
</dbReference>
<dbReference type="Pfam" id="PF00849">
    <property type="entry name" value="PseudoU_synth_2"/>
    <property type="match status" value="1"/>
</dbReference>
<name>A0A2M9BPK2_9BACT</name>
<gene>
    <name evidence="5" type="ORF">CLV45_1260</name>
</gene>
<organism evidence="5 6">
    <name type="scientific">Hymenobacter chitinivorans DSM 11115</name>
    <dbReference type="NCBI Taxonomy" id="1121954"/>
    <lineage>
        <taxon>Bacteria</taxon>
        <taxon>Pseudomonadati</taxon>
        <taxon>Bacteroidota</taxon>
        <taxon>Cytophagia</taxon>
        <taxon>Cytophagales</taxon>
        <taxon>Hymenobacteraceae</taxon>
        <taxon>Hymenobacter</taxon>
    </lineage>
</organism>
<dbReference type="Gene3D" id="3.30.70.1560">
    <property type="entry name" value="Alpha-L RNA-binding motif"/>
    <property type="match status" value="1"/>
</dbReference>
<dbReference type="PANTHER" id="PTHR47683">
    <property type="entry name" value="PSEUDOURIDINE SYNTHASE FAMILY PROTEIN-RELATED"/>
    <property type="match status" value="1"/>
</dbReference>
<reference evidence="5 6" key="1">
    <citation type="submission" date="2017-11" db="EMBL/GenBank/DDBJ databases">
        <title>Genomic Encyclopedia of Archaeal and Bacterial Type Strains, Phase II (KMG-II): From Individual Species to Whole Genera.</title>
        <authorList>
            <person name="Goeker M."/>
        </authorList>
    </citation>
    <scope>NUCLEOTIDE SEQUENCE [LARGE SCALE GENOMIC DNA]</scope>
    <source>
        <strain evidence="5 6">DSM 11115</strain>
    </source>
</reference>
<dbReference type="InterPro" id="IPR018496">
    <property type="entry name" value="PsdUridine_synth_RsuA/RluB_CS"/>
</dbReference>
<dbReference type="GO" id="GO:0003723">
    <property type="term" value="F:RNA binding"/>
    <property type="evidence" value="ECO:0007669"/>
    <property type="project" value="InterPro"/>
</dbReference>
<dbReference type="EMBL" id="PGFA01000001">
    <property type="protein sequence ID" value="PJJ59838.1"/>
    <property type="molecule type" value="Genomic_DNA"/>
</dbReference>
<dbReference type="GO" id="GO:0140098">
    <property type="term" value="F:catalytic activity, acting on RNA"/>
    <property type="evidence" value="ECO:0007669"/>
    <property type="project" value="UniProtKB-ARBA"/>
</dbReference>
<proteinExistence type="inferred from homology"/>
<dbReference type="GO" id="GO:0009982">
    <property type="term" value="F:pseudouridine synthase activity"/>
    <property type="evidence" value="ECO:0007669"/>
    <property type="project" value="InterPro"/>
</dbReference>
<dbReference type="InterPro" id="IPR020103">
    <property type="entry name" value="PsdUridine_synth_cat_dom_sf"/>
</dbReference>
<evidence type="ECO:0000313" key="6">
    <source>
        <dbReference type="Proteomes" id="UP000228535"/>
    </source>
</evidence>
<dbReference type="Gene3D" id="3.30.70.580">
    <property type="entry name" value="Pseudouridine synthase I, catalytic domain, N-terminal subdomain"/>
    <property type="match status" value="1"/>
</dbReference>
<dbReference type="NCBIfam" id="TIGR00093">
    <property type="entry name" value="pseudouridine synthase"/>
    <property type="match status" value="1"/>
</dbReference>
<dbReference type="GO" id="GO:0006364">
    <property type="term" value="P:rRNA processing"/>
    <property type="evidence" value="ECO:0007669"/>
    <property type="project" value="UniProtKB-ARBA"/>
</dbReference>
<feature type="domain" description="Pseudouridine synthase RsuA/RluA-like" evidence="4">
    <location>
        <begin position="32"/>
        <end position="181"/>
    </location>
</feature>
<dbReference type="PROSITE" id="PS01149">
    <property type="entry name" value="PSI_RSU"/>
    <property type="match status" value="1"/>
</dbReference>
<evidence type="ECO:0000259" key="4">
    <source>
        <dbReference type="Pfam" id="PF00849"/>
    </source>
</evidence>
<dbReference type="InterPro" id="IPR020094">
    <property type="entry name" value="TruA/RsuA/RluB/E/F_N"/>
</dbReference>
<evidence type="ECO:0000256" key="3">
    <source>
        <dbReference type="RuleBase" id="RU003887"/>
    </source>
</evidence>
<evidence type="ECO:0000256" key="2">
    <source>
        <dbReference type="ARBA" id="ARBA00023235"/>
    </source>
</evidence>
<dbReference type="PANTHER" id="PTHR47683:SF2">
    <property type="entry name" value="RNA-BINDING S4 DOMAIN-CONTAINING PROTEIN"/>
    <property type="match status" value="1"/>
</dbReference>
<evidence type="ECO:0000256" key="1">
    <source>
        <dbReference type="ARBA" id="ARBA00008348"/>
    </source>
</evidence>
<sequence>MRIKHLRGRWVRRTTERSKMTDPEELAVTHRHFIVHKPFGYMSQFVCELKKKKLLGLLHDFPAGTMSIGRLDEASEGLLLLTTDGKVSERIRAKSVEKEYYAQVDGLITDEAVRQLQQGVEIGLHGDKYQTLPCRAFRLETAPNLGARGRKIRDDRHGPTSWVSIIVTEGKFRQVRKMTAAVGFPTLRLVRVRIGAIHLGDLPAGQVQEVGGFFTDAPVPTVVPLPSEPAC</sequence>
<keyword evidence="6" id="KW-1185">Reference proteome</keyword>
<keyword evidence="2 3" id="KW-0413">Isomerase</keyword>
<protein>
    <recommendedName>
        <fullName evidence="3">Pseudouridine synthase</fullName>
        <ecNumber evidence="3">5.4.99.-</ecNumber>
    </recommendedName>
</protein>
<dbReference type="InterPro" id="IPR050343">
    <property type="entry name" value="RsuA_PseudoU_synthase"/>
</dbReference>
<dbReference type="SUPFAM" id="SSF55120">
    <property type="entry name" value="Pseudouridine synthase"/>
    <property type="match status" value="1"/>
</dbReference>
<comment type="similarity">
    <text evidence="1 3">Belongs to the pseudouridine synthase RsuA family.</text>
</comment>
<comment type="caution">
    <text evidence="5">The sequence shown here is derived from an EMBL/GenBank/DDBJ whole genome shotgun (WGS) entry which is preliminary data.</text>
</comment>
<accession>A0A2M9BPK2</accession>
<dbReference type="InterPro" id="IPR006145">
    <property type="entry name" value="PsdUridine_synth_RsuA/RluA"/>
</dbReference>
<dbReference type="EC" id="5.4.99.-" evidence="3"/>
<dbReference type="GO" id="GO:0001522">
    <property type="term" value="P:pseudouridine synthesis"/>
    <property type="evidence" value="ECO:0007669"/>
    <property type="project" value="InterPro"/>
</dbReference>
<evidence type="ECO:0000313" key="5">
    <source>
        <dbReference type="EMBL" id="PJJ59838.1"/>
    </source>
</evidence>
<dbReference type="AlphaFoldDB" id="A0A2M9BPK2"/>